<keyword evidence="1" id="KW-1133">Transmembrane helix</keyword>
<organism evidence="2 3">
    <name type="scientific">Deinobacterium chartae</name>
    <dbReference type="NCBI Taxonomy" id="521158"/>
    <lineage>
        <taxon>Bacteria</taxon>
        <taxon>Thermotogati</taxon>
        <taxon>Deinococcota</taxon>
        <taxon>Deinococci</taxon>
        <taxon>Deinococcales</taxon>
        <taxon>Deinococcaceae</taxon>
        <taxon>Deinobacterium</taxon>
    </lineage>
</organism>
<keyword evidence="1" id="KW-0472">Membrane</keyword>
<accession>A0A841HXI9</accession>
<evidence type="ECO:0000256" key="1">
    <source>
        <dbReference type="SAM" id="Phobius"/>
    </source>
</evidence>
<feature type="transmembrane region" description="Helical" evidence="1">
    <location>
        <begin position="7"/>
        <end position="29"/>
    </location>
</feature>
<protein>
    <submittedName>
        <fullName evidence="2">Uncharacterized protein</fullName>
    </submittedName>
</protein>
<dbReference type="Proteomes" id="UP000569951">
    <property type="component" value="Unassembled WGS sequence"/>
</dbReference>
<dbReference type="EMBL" id="JACHHG010000003">
    <property type="protein sequence ID" value="MBB6097573.1"/>
    <property type="molecule type" value="Genomic_DNA"/>
</dbReference>
<name>A0A841HXI9_9DEIO</name>
<proteinExistence type="predicted"/>
<dbReference type="RefSeq" id="WP_183985140.1">
    <property type="nucleotide sequence ID" value="NZ_JACHHG010000003.1"/>
</dbReference>
<evidence type="ECO:0000313" key="2">
    <source>
        <dbReference type="EMBL" id="MBB6097573.1"/>
    </source>
</evidence>
<reference evidence="2 3" key="1">
    <citation type="submission" date="2020-08" db="EMBL/GenBank/DDBJ databases">
        <title>Genomic Encyclopedia of Type Strains, Phase IV (KMG-IV): sequencing the most valuable type-strain genomes for metagenomic binning, comparative biology and taxonomic classification.</title>
        <authorList>
            <person name="Goeker M."/>
        </authorList>
    </citation>
    <scope>NUCLEOTIDE SEQUENCE [LARGE SCALE GENOMIC DNA]</scope>
    <source>
        <strain evidence="2 3">DSM 21458</strain>
    </source>
</reference>
<gene>
    <name evidence="2" type="ORF">HNR42_000990</name>
</gene>
<keyword evidence="1" id="KW-0812">Transmembrane</keyword>
<sequence length="59" mass="6143">MNRSPRLLPTLPLTIAGFICFAAGCVILFSSGGDSAIGVILAALGVILLVLALFSVRRR</sequence>
<comment type="caution">
    <text evidence="2">The sequence shown here is derived from an EMBL/GenBank/DDBJ whole genome shotgun (WGS) entry which is preliminary data.</text>
</comment>
<dbReference type="PROSITE" id="PS51257">
    <property type="entry name" value="PROKAR_LIPOPROTEIN"/>
    <property type="match status" value="1"/>
</dbReference>
<keyword evidence="3" id="KW-1185">Reference proteome</keyword>
<feature type="transmembrane region" description="Helical" evidence="1">
    <location>
        <begin position="35"/>
        <end position="56"/>
    </location>
</feature>
<dbReference type="AlphaFoldDB" id="A0A841HXI9"/>
<evidence type="ECO:0000313" key="3">
    <source>
        <dbReference type="Proteomes" id="UP000569951"/>
    </source>
</evidence>